<dbReference type="Gene3D" id="3.10.129.10">
    <property type="entry name" value="Hotdog Thioesterase"/>
    <property type="match status" value="1"/>
</dbReference>
<dbReference type="EMBL" id="PEBD01000008">
    <property type="protein sequence ID" value="PHV67150.1"/>
    <property type="molecule type" value="Genomic_DNA"/>
</dbReference>
<dbReference type="CDD" id="cd03451">
    <property type="entry name" value="FkbR2"/>
    <property type="match status" value="1"/>
</dbReference>
<dbReference type="PANTHER" id="PTHR43664:SF1">
    <property type="entry name" value="BETA-METHYLMALYL-COA DEHYDRATASE"/>
    <property type="match status" value="1"/>
</dbReference>
<organism evidence="1 2">
    <name type="scientific">Williamsia marianensis</name>
    <dbReference type="NCBI Taxonomy" id="85044"/>
    <lineage>
        <taxon>Bacteria</taxon>
        <taxon>Bacillati</taxon>
        <taxon>Actinomycetota</taxon>
        <taxon>Actinomycetes</taxon>
        <taxon>Mycobacteriales</taxon>
        <taxon>Nocardiaceae</taxon>
        <taxon>Williamsia</taxon>
    </lineage>
</organism>
<dbReference type="InterPro" id="IPR029069">
    <property type="entry name" value="HotDog_dom_sf"/>
</dbReference>
<dbReference type="InterPro" id="IPR048274">
    <property type="entry name" value="MC_hydratase"/>
</dbReference>
<dbReference type="Pfam" id="PF19315">
    <property type="entry name" value="MC_hydratase"/>
    <property type="match status" value="1"/>
</dbReference>
<dbReference type="InterPro" id="IPR052342">
    <property type="entry name" value="MCH/BMMD"/>
</dbReference>
<reference evidence="1 2" key="1">
    <citation type="submission" date="2017-10" db="EMBL/GenBank/DDBJ databases">
        <title>The draft genome sequence of Williamsia sp. BULT 1.1 isolated from the semi-arid grassland soils from South Africa.</title>
        <authorList>
            <person name="Kabwe M.H."/>
            <person name="Govender N."/>
            <person name="Mutseka Lunga P."/>
            <person name="Vikram S."/>
            <person name="Makhalanyane T.P."/>
        </authorList>
    </citation>
    <scope>NUCLEOTIDE SEQUENCE [LARGE SCALE GENOMIC DNA]</scope>
    <source>
        <strain evidence="1 2">BULT 1.1</strain>
    </source>
</reference>
<name>A0A2G3PN05_WILMA</name>
<dbReference type="PANTHER" id="PTHR43664">
    <property type="entry name" value="MONOAMINE OXIDASE-RELATED"/>
    <property type="match status" value="1"/>
</dbReference>
<evidence type="ECO:0000313" key="1">
    <source>
        <dbReference type="EMBL" id="PHV67150.1"/>
    </source>
</evidence>
<proteinExistence type="predicted"/>
<evidence type="ECO:0000313" key="2">
    <source>
        <dbReference type="Proteomes" id="UP000225108"/>
    </source>
</evidence>
<protein>
    <submittedName>
        <fullName evidence="1">Dehydratase</fullName>
    </submittedName>
</protein>
<dbReference type="AlphaFoldDB" id="A0A2G3PN05"/>
<sequence length="159" mass="17918">MSGQTIRRERGLLYEDFRVGQTFDHHWGRTLSGSESKTYSTMTMNFCPIYFNDHYAAAQGYDGAVINPMLVFTTILGLSVEDLSEAGGPFLGIDDLVFDRPVYDGETVYARSETLSCRTSSSKPGWGIVSWRTSGFNQDQQQVLSFQRTNLARMKEKTT</sequence>
<gene>
    <name evidence="1" type="ORF">CSW57_13190</name>
</gene>
<accession>A0A2G3PN05</accession>
<comment type="caution">
    <text evidence="1">The sequence shown here is derived from an EMBL/GenBank/DDBJ whole genome shotgun (WGS) entry which is preliminary data.</text>
</comment>
<dbReference type="GO" id="GO:0016829">
    <property type="term" value="F:lyase activity"/>
    <property type="evidence" value="ECO:0007669"/>
    <property type="project" value="InterPro"/>
</dbReference>
<dbReference type="RefSeq" id="WP_099383145.1">
    <property type="nucleotide sequence ID" value="NZ_PEBD01000008.1"/>
</dbReference>
<dbReference type="Proteomes" id="UP000225108">
    <property type="component" value="Unassembled WGS sequence"/>
</dbReference>
<dbReference type="SUPFAM" id="SSF54637">
    <property type="entry name" value="Thioesterase/thiol ester dehydrase-isomerase"/>
    <property type="match status" value="1"/>
</dbReference>